<dbReference type="PANTHER" id="PTHR37935:SF1">
    <property type="entry name" value="CHROMOSOME UNDETERMINED SCAFFOLD_14, WHOLE GENOME SHOTGUN SEQUENCE"/>
    <property type="match status" value="1"/>
</dbReference>
<dbReference type="AlphaFoldDB" id="A0A6S7KM24"/>
<dbReference type="EMBL" id="CACRXK020011498">
    <property type="protein sequence ID" value="CAB4021558.1"/>
    <property type="molecule type" value="Genomic_DNA"/>
</dbReference>
<proteinExistence type="predicted"/>
<accession>A0A6S7KM24</accession>
<dbReference type="PANTHER" id="PTHR37935">
    <property type="entry name" value="CHROMOSOME UNDETERMINED SCAFFOLD_14, WHOLE GENOME SHOTGUN SEQUENCE"/>
    <property type="match status" value="1"/>
</dbReference>
<reference evidence="1" key="1">
    <citation type="submission" date="2020-04" db="EMBL/GenBank/DDBJ databases">
        <authorList>
            <person name="Alioto T."/>
            <person name="Alioto T."/>
            <person name="Gomez Garrido J."/>
        </authorList>
    </citation>
    <scope>NUCLEOTIDE SEQUENCE</scope>
    <source>
        <strain evidence="1">A484AB</strain>
    </source>
</reference>
<name>A0A6S7KM24_PARCT</name>
<gene>
    <name evidence="1" type="ORF">PACLA_8A076276</name>
</gene>
<sequence>MLIRNSISWFAFGKRVVICFKQRLSRHYGHYVGCQTQFGVFMQQNHGPKNFPLLLDKTRLINHGYGIIKQFSLLSSTELIQTLSARNVVQFWRKTGSKRQHNCLQLQSFSTSEKEKVTSTSHAELPNEHWVPYLVSRIHSLEESSRFHGYSTLRWGLSIIVAALAGVYFFRDQLRDNVADEVADVASRSMGDENVILKAHDMTKGVLKRLTSEADTSALASEFLKTVLQQNDVRNTAVSFATSIFDHPETQEKLQEVVKNTLHSILNNKETKDLLLEFIKNLIEDPQTKETCNLFLQSLTKDPDIQKMVSEFFKSVLASPTFQIEAITLGREVTNKVVHDKDIQKQTGDALWSAVKYGVTPHWFRGEI</sequence>
<comment type="caution">
    <text evidence="1">The sequence shown here is derived from an EMBL/GenBank/DDBJ whole genome shotgun (WGS) entry which is preliminary data.</text>
</comment>
<evidence type="ECO:0000313" key="2">
    <source>
        <dbReference type="Proteomes" id="UP001152795"/>
    </source>
</evidence>
<dbReference type="OrthoDB" id="276540at2759"/>
<dbReference type="Proteomes" id="UP001152795">
    <property type="component" value="Unassembled WGS sequence"/>
</dbReference>
<evidence type="ECO:0000313" key="1">
    <source>
        <dbReference type="EMBL" id="CAB4021558.1"/>
    </source>
</evidence>
<protein>
    <submittedName>
        <fullName evidence="1">Uncharacterized protein</fullName>
    </submittedName>
</protein>
<keyword evidence="2" id="KW-1185">Reference proteome</keyword>
<organism evidence="1 2">
    <name type="scientific">Paramuricea clavata</name>
    <name type="common">Red gorgonian</name>
    <name type="synonym">Violescent sea-whip</name>
    <dbReference type="NCBI Taxonomy" id="317549"/>
    <lineage>
        <taxon>Eukaryota</taxon>
        <taxon>Metazoa</taxon>
        <taxon>Cnidaria</taxon>
        <taxon>Anthozoa</taxon>
        <taxon>Octocorallia</taxon>
        <taxon>Malacalcyonacea</taxon>
        <taxon>Plexauridae</taxon>
        <taxon>Paramuricea</taxon>
    </lineage>
</organism>